<evidence type="ECO:0000313" key="1">
    <source>
        <dbReference type="EMBL" id="MEN1947769.1"/>
    </source>
</evidence>
<proteinExistence type="predicted"/>
<protein>
    <submittedName>
        <fullName evidence="1">Uncharacterized protein</fullName>
    </submittedName>
</protein>
<gene>
    <name evidence="1" type="ORF">WJX64_14520</name>
</gene>
<accession>A0ABU9W6Z0</accession>
<name>A0ABU9W6Z0_9MICO</name>
<dbReference type="RefSeq" id="WP_342115348.1">
    <property type="nucleotide sequence ID" value="NZ_JBCAUN010000003.1"/>
</dbReference>
<keyword evidence="2" id="KW-1185">Reference proteome</keyword>
<organism evidence="1 2">
    <name type="scientific">Leifsonia stereocauli</name>
    <dbReference type="NCBI Taxonomy" id="3134136"/>
    <lineage>
        <taxon>Bacteria</taxon>
        <taxon>Bacillati</taxon>
        <taxon>Actinomycetota</taxon>
        <taxon>Actinomycetes</taxon>
        <taxon>Micrococcales</taxon>
        <taxon>Microbacteriaceae</taxon>
        <taxon>Leifsonia</taxon>
    </lineage>
</organism>
<sequence length="168" mass="17983">MATSPRIVFSTFRSSSDPMLAAWARFRDSVAAAAPDQAIGTGSLRRAPGTWGVWRVLASNNRELARSAMAYSSFESARAHAISIRERVNELDIVLVTGARAGNHGWYFALDGTAVLTCGRWYGGSAVGLEAALATLDAMRSGMVGDSPHELSASRRTLRVPLRSESSP</sequence>
<dbReference type="Proteomes" id="UP001425155">
    <property type="component" value="Unassembled WGS sequence"/>
</dbReference>
<dbReference type="EMBL" id="JBCLVG010000003">
    <property type="protein sequence ID" value="MEN1947769.1"/>
    <property type="molecule type" value="Genomic_DNA"/>
</dbReference>
<comment type="caution">
    <text evidence="1">The sequence shown here is derived from an EMBL/GenBank/DDBJ whole genome shotgun (WGS) entry which is preliminary data.</text>
</comment>
<reference evidence="1 2" key="1">
    <citation type="submission" date="2024-03" db="EMBL/GenBank/DDBJ databases">
        <title>YIM 134122 draft genome.</title>
        <authorList>
            <person name="Zuo S."/>
            <person name="Xiong L."/>
        </authorList>
    </citation>
    <scope>NUCLEOTIDE SEQUENCE [LARGE SCALE GENOMIC DNA]</scope>
    <source>
        <strain evidence="1 2">YIM 134122</strain>
    </source>
</reference>
<evidence type="ECO:0000313" key="2">
    <source>
        <dbReference type="Proteomes" id="UP001425155"/>
    </source>
</evidence>